<evidence type="ECO:0000313" key="2">
    <source>
        <dbReference type="Proteomes" id="UP000306319"/>
    </source>
</evidence>
<protein>
    <submittedName>
        <fullName evidence="1">Uncharacterized protein</fullName>
    </submittedName>
</protein>
<name>A0AC61RDS6_9BACT</name>
<accession>A0AC61RDS6</accession>
<reference evidence="1" key="1">
    <citation type="submission" date="2019-04" db="EMBL/GenBank/DDBJ databases">
        <title>Microbes associate with the intestines of laboratory mice.</title>
        <authorList>
            <person name="Navarre W."/>
            <person name="Wong E."/>
            <person name="Huang K."/>
            <person name="Tropini C."/>
            <person name="Ng K."/>
            <person name="Yu B."/>
        </authorList>
    </citation>
    <scope>NUCLEOTIDE SEQUENCE</scope>
    <source>
        <strain evidence="1">NM04_E33</strain>
    </source>
</reference>
<evidence type="ECO:0000313" key="1">
    <source>
        <dbReference type="EMBL" id="TGY78063.1"/>
    </source>
</evidence>
<organism evidence="1 2">
    <name type="scientific">Lepagella muris</name>
    <dbReference type="NCBI Taxonomy" id="3032870"/>
    <lineage>
        <taxon>Bacteria</taxon>
        <taxon>Pseudomonadati</taxon>
        <taxon>Bacteroidota</taxon>
        <taxon>Bacteroidia</taxon>
        <taxon>Bacteroidales</taxon>
        <taxon>Muribaculaceae</taxon>
        <taxon>Lepagella</taxon>
    </lineage>
</organism>
<comment type="caution">
    <text evidence="1">The sequence shown here is derived from an EMBL/GenBank/DDBJ whole genome shotgun (WGS) entry which is preliminary data.</text>
</comment>
<sequence>MAVILTAIVYAISSKLIAVDLNIIHIGALGCLFIFIAVQSFLFFAALEAKQALNEWSDSVNLIISSASDFVDSVKENTDAEKLANEYKPYFEMFGLNLENSDKSLKESIDALNDYFNVYIWKRVGWVSGAIFLYILASVLLTSKNKSKSTYSYGDTSSIDISDWHKY</sequence>
<proteinExistence type="predicted"/>
<dbReference type="EMBL" id="SRYB01000017">
    <property type="protein sequence ID" value="TGY78063.1"/>
    <property type="molecule type" value="Genomic_DNA"/>
</dbReference>
<dbReference type="Proteomes" id="UP000306319">
    <property type="component" value="Unassembled WGS sequence"/>
</dbReference>
<gene>
    <name evidence="1" type="ORF">E5331_11980</name>
</gene>
<keyword evidence="2" id="KW-1185">Reference proteome</keyword>